<gene>
    <name evidence="1" type="ordered locus">Dred_1809</name>
</gene>
<dbReference type="AlphaFoldDB" id="A4J5I1"/>
<dbReference type="RefSeq" id="WP_011878146.1">
    <property type="nucleotide sequence ID" value="NC_009253.1"/>
</dbReference>
<keyword evidence="2" id="KW-1185">Reference proteome</keyword>
<organism evidence="1 2">
    <name type="scientific">Desulforamulus reducens (strain ATCC BAA-1160 / DSM 100696 / MI-1)</name>
    <name type="common">Desulfotomaculum reducens</name>
    <dbReference type="NCBI Taxonomy" id="349161"/>
    <lineage>
        <taxon>Bacteria</taxon>
        <taxon>Bacillati</taxon>
        <taxon>Bacillota</taxon>
        <taxon>Clostridia</taxon>
        <taxon>Eubacteriales</taxon>
        <taxon>Peptococcaceae</taxon>
        <taxon>Desulforamulus</taxon>
    </lineage>
</organism>
<dbReference type="EMBL" id="CP000612">
    <property type="protein sequence ID" value="ABO50334.1"/>
    <property type="molecule type" value="Genomic_DNA"/>
</dbReference>
<dbReference type="OrthoDB" id="153186at2"/>
<proteinExistence type="predicted"/>
<reference evidence="1 2" key="1">
    <citation type="submission" date="2007-03" db="EMBL/GenBank/DDBJ databases">
        <title>Complete sequence of Desulfotomaculum reducens MI-1.</title>
        <authorList>
            <consortium name="US DOE Joint Genome Institute"/>
            <person name="Copeland A."/>
            <person name="Lucas S."/>
            <person name="Lapidus A."/>
            <person name="Barry K."/>
            <person name="Detter J.C."/>
            <person name="Glavina del Rio T."/>
            <person name="Hammon N."/>
            <person name="Israni S."/>
            <person name="Dalin E."/>
            <person name="Tice H."/>
            <person name="Pitluck S."/>
            <person name="Sims D."/>
            <person name="Brettin T."/>
            <person name="Bruce D."/>
            <person name="Han C."/>
            <person name="Tapia R."/>
            <person name="Schmutz J."/>
            <person name="Larimer F."/>
            <person name="Land M."/>
            <person name="Hauser L."/>
            <person name="Kyrpides N."/>
            <person name="Kim E."/>
            <person name="Tebo B.M."/>
            <person name="Richardson P."/>
        </authorList>
    </citation>
    <scope>NUCLEOTIDE SEQUENCE [LARGE SCALE GENOMIC DNA]</scope>
    <source>
        <strain evidence="1 2">MI-1</strain>
    </source>
</reference>
<dbReference type="KEGG" id="drm:Dred_1809"/>
<name>A4J5I1_DESRM</name>
<evidence type="ECO:0000313" key="1">
    <source>
        <dbReference type="EMBL" id="ABO50334.1"/>
    </source>
</evidence>
<dbReference type="InterPro" id="IPR056239">
    <property type="entry name" value="Phage_YunG-like"/>
</dbReference>
<dbReference type="Proteomes" id="UP000001556">
    <property type="component" value="Chromosome"/>
</dbReference>
<accession>A4J5I1</accession>
<sequence length="121" mass="14153">MTDNTSKKDCVLGFIQLIKETAPKEMTRIFTQGGCYRFHLILKVVFPEAKPYKVGFCRNPKQMGREDFIPLHVISKIGNRFYDINGEFKLKNQKRYNILAEMTEADINQAEKFSFVIKRII</sequence>
<dbReference type="HOGENOM" id="CLU_2034319_0_0_9"/>
<evidence type="ECO:0000313" key="2">
    <source>
        <dbReference type="Proteomes" id="UP000001556"/>
    </source>
</evidence>
<dbReference type="Pfam" id="PF24591">
    <property type="entry name" value="Phage_YunG-like"/>
    <property type="match status" value="1"/>
</dbReference>
<protein>
    <submittedName>
        <fullName evidence="1">Uncharacterized protein</fullName>
    </submittedName>
</protein>